<sequence>MATNEPKMRSITGTLTPLMLTERDDDYSFNVTYTANRTIKDICQLCAKKGSKYSAAELEANYNELLEMAKEELYSGSTVEFGFTNNAVGVDGPLTGTKPKFDPAVNSVTLRSTPRAEIKADLKKINVIVGEIAVSLPTIKGITDITSGQTNSKLTPGGLLNGTGERTKIAGEEGDPIGFFFVNSKTEAETAVPTTSLSRNDPSNFSMLIPQLTDGTYYLEVATRYSTGKRGTLVKEVRRTRFPYLLTVGNGGEEERPGEL</sequence>
<evidence type="ECO:0000259" key="1">
    <source>
        <dbReference type="Pfam" id="PF14734"/>
    </source>
</evidence>
<gene>
    <name evidence="3" type="ORF">H8S65_05375</name>
</gene>
<dbReference type="InterPro" id="IPR049893">
    <property type="entry name" value="Bvu_2165-like_IHF-HU-DNA_bdg"/>
</dbReference>
<dbReference type="Pfam" id="PF14734">
    <property type="entry name" value="DUF4469"/>
    <property type="match status" value="1"/>
</dbReference>
<protein>
    <submittedName>
        <fullName evidence="3">DUF4469 domain-containing protein</fullName>
    </submittedName>
</protein>
<dbReference type="InterPro" id="IPR027824">
    <property type="entry name" value="DUF4469"/>
</dbReference>
<accession>A0ABR7DLC0</accession>
<feature type="domain" description="DUF4469" evidence="1">
    <location>
        <begin position="139"/>
        <end position="238"/>
    </location>
</feature>
<proteinExistence type="predicted"/>
<feature type="domain" description="Bvu-2165-like IHF-HU-like DNA-binding" evidence="2">
    <location>
        <begin position="13"/>
        <end position="129"/>
    </location>
</feature>
<reference evidence="3 4" key="1">
    <citation type="submission" date="2020-08" db="EMBL/GenBank/DDBJ databases">
        <title>Genome public.</title>
        <authorList>
            <person name="Liu C."/>
            <person name="Sun Q."/>
        </authorList>
    </citation>
    <scope>NUCLEOTIDE SEQUENCE [LARGE SCALE GENOMIC DNA]</scope>
    <source>
        <strain evidence="3 4">NSJ-79</strain>
    </source>
</reference>
<dbReference type="CDD" id="cd12843">
    <property type="entry name" value="Bvu_2165_C_like"/>
    <property type="match status" value="1"/>
</dbReference>
<dbReference type="Pfam" id="PF14848">
    <property type="entry name" value="HU-DNA_bdg"/>
    <property type="match status" value="1"/>
</dbReference>
<organism evidence="3 4">
    <name type="scientific">Parabacteroides hominis</name>
    <dbReference type="NCBI Taxonomy" id="2763057"/>
    <lineage>
        <taxon>Bacteria</taxon>
        <taxon>Pseudomonadati</taxon>
        <taxon>Bacteroidota</taxon>
        <taxon>Bacteroidia</taxon>
        <taxon>Bacteroidales</taxon>
        <taxon>Tannerellaceae</taxon>
        <taxon>Parabacteroides</taxon>
    </lineage>
</organism>
<dbReference type="EMBL" id="JACOOJ010000006">
    <property type="protein sequence ID" value="MBC5632205.1"/>
    <property type="molecule type" value="Genomic_DNA"/>
</dbReference>
<dbReference type="Gene3D" id="2.70.50.70">
    <property type="match status" value="1"/>
</dbReference>
<evidence type="ECO:0000313" key="3">
    <source>
        <dbReference type="EMBL" id="MBC5632205.1"/>
    </source>
</evidence>
<evidence type="ECO:0000259" key="2">
    <source>
        <dbReference type="Pfam" id="PF14848"/>
    </source>
</evidence>
<dbReference type="Proteomes" id="UP000651475">
    <property type="component" value="Unassembled WGS sequence"/>
</dbReference>
<keyword evidence="4" id="KW-1185">Reference proteome</keyword>
<evidence type="ECO:0000313" key="4">
    <source>
        <dbReference type="Proteomes" id="UP000651475"/>
    </source>
</evidence>
<comment type="caution">
    <text evidence="3">The sequence shown here is derived from an EMBL/GenBank/DDBJ whole genome shotgun (WGS) entry which is preliminary data.</text>
</comment>
<name>A0ABR7DLC0_9BACT</name>
<dbReference type="RefSeq" id="WP_186928984.1">
    <property type="nucleotide sequence ID" value="NZ_JACOOJ010000006.1"/>
</dbReference>